<accession>A0AAD7TBT1</accession>
<dbReference type="GO" id="GO:0106435">
    <property type="term" value="F:carboxylesterase activity"/>
    <property type="evidence" value="ECO:0007669"/>
    <property type="project" value="UniProtKB-EC"/>
</dbReference>
<dbReference type="Proteomes" id="UP001221898">
    <property type="component" value="Unassembled WGS sequence"/>
</dbReference>
<comment type="similarity">
    <text evidence="1">Belongs to the LovG family.</text>
</comment>
<dbReference type="GO" id="GO:0005634">
    <property type="term" value="C:nucleus"/>
    <property type="evidence" value="ECO:0007669"/>
    <property type="project" value="TreeGrafter"/>
</dbReference>
<evidence type="ECO:0000256" key="7">
    <source>
        <dbReference type="ARBA" id="ARBA00093679"/>
    </source>
</evidence>
<name>A0AAD7TBT1_9TELE</name>
<evidence type="ECO:0000313" key="10">
    <source>
        <dbReference type="Proteomes" id="UP001221898"/>
    </source>
</evidence>
<evidence type="ECO:0000256" key="3">
    <source>
        <dbReference type="ARBA" id="ARBA00022801"/>
    </source>
</evidence>
<sequence>MSAAVSVPLRILCIHGYRQNSGSFRDKTGALRKLLKKQVEWVYMNAPHSVPQRTDVVQEQKEVAKDEEDPRGWWFSDIQAQSFDARQVCGASLGLEDSLEAVKKAVRELGPFDGILGFSQGAALKDGVIPDSLSRDLLPRFQNPQVLTHPGGHFVPAASVHRQTYQEFLRSFQD</sequence>
<evidence type="ECO:0000256" key="5">
    <source>
        <dbReference type="ARBA" id="ARBA00051142"/>
    </source>
</evidence>
<dbReference type="SUPFAM" id="SSF53474">
    <property type="entry name" value="alpha/beta-Hydrolases"/>
    <property type="match status" value="1"/>
</dbReference>
<feature type="domain" description="Serine hydrolase" evidence="8">
    <location>
        <begin position="7"/>
        <end position="124"/>
    </location>
</feature>
<evidence type="ECO:0000256" key="6">
    <source>
        <dbReference type="ARBA" id="ARBA00093420"/>
    </source>
</evidence>
<comment type="catalytic activity">
    <reaction evidence="5">
        <text>a carboxylic ester + H2O = an alcohol + a carboxylate + H(+)</text>
        <dbReference type="Rhea" id="RHEA:21164"/>
        <dbReference type="ChEBI" id="CHEBI:15377"/>
        <dbReference type="ChEBI" id="CHEBI:15378"/>
        <dbReference type="ChEBI" id="CHEBI:29067"/>
        <dbReference type="ChEBI" id="CHEBI:30879"/>
        <dbReference type="ChEBI" id="CHEBI:33308"/>
        <dbReference type="EC" id="3.1.1.1"/>
    </reaction>
</comment>
<dbReference type="GO" id="GO:0005737">
    <property type="term" value="C:cytoplasm"/>
    <property type="evidence" value="ECO:0007669"/>
    <property type="project" value="TreeGrafter"/>
</dbReference>
<dbReference type="InterPro" id="IPR029058">
    <property type="entry name" value="AB_hydrolase_fold"/>
</dbReference>
<dbReference type="Pfam" id="PF03959">
    <property type="entry name" value="FSH1"/>
    <property type="match status" value="2"/>
</dbReference>
<keyword evidence="3" id="KW-0378">Hydrolase</keyword>
<dbReference type="PANTHER" id="PTHR48070">
    <property type="entry name" value="ESTERASE OVCA2"/>
    <property type="match status" value="1"/>
</dbReference>
<dbReference type="AlphaFoldDB" id="A0AAD7TBT1"/>
<proteinExistence type="inferred from homology"/>
<reference evidence="9" key="1">
    <citation type="journal article" date="2023" name="Science">
        <title>Genome structures resolve the early diversification of teleost fishes.</title>
        <authorList>
            <person name="Parey E."/>
            <person name="Louis A."/>
            <person name="Montfort J."/>
            <person name="Bouchez O."/>
            <person name="Roques C."/>
            <person name="Iampietro C."/>
            <person name="Lluch J."/>
            <person name="Castinel A."/>
            <person name="Donnadieu C."/>
            <person name="Desvignes T."/>
            <person name="Floi Bucao C."/>
            <person name="Jouanno E."/>
            <person name="Wen M."/>
            <person name="Mejri S."/>
            <person name="Dirks R."/>
            <person name="Jansen H."/>
            <person name="Henkel C."/>
            <person name="Chen W.J."/>
            <person name="Zahm M."/>
            <person name="Cabau C."/>
            <person name="Klopp C."/>
            <person name="Thompson A.W."/>
            <person name="Robinson-Rechavi M."/>
            <person name="Braasch I."/>
            <person name="Lecointre G."/>
            <person name="Bobe J."/>
            <person name="Postlethwait J.H."/>
            <person name="Berthelot C."/>
            <person name="Roest Crollius H."/>
            <person name="Guiguen Y."/>
        </authorList>
    </citation>
    <scope>NUCLEOTIDE SEQUENCE</scope>
    <source>
        <strain evidence="9">NC1722</strain>
    </source>
</reference>
<evidence type="ECO:0000256" key="4">
    <source>
        <dbReference type="ARBA" id="ARBA00039155"/>
    </source>
</evidence>
<dbReference type="PANTHER" id="PTHR48070:SF6">
    <property type="entry name" value="ESTERASE OVCA2"/>
    <property type="match status" value="1"/>
</dbReference>
<evidence type="ECO:0000259" key="8">
    <source>
        <dbReference type="Pfam" id="PF03959"/>
    </source>
</evidence>
<dbReference type="EC" id="3.1.1.1" evidence="4"/>
<keyword evidence="10" id="KW-1185">Reference proteome</keyword>
<comment type="caution">
    <text evidence="9">The sequence shown here is derived from an EMBL/GenBank/DDBJ whole genome shotgun (WGS) entry which is preliminary data.</text>
</comment>
<feature type="domain" description="Serine hydrolase" evidence="8">
    <location>
        <begin position="125"/>
        <end position="164"/>
    </location>
</feature>
<comment type="function">
    <text evidence="6">Exhibits ester hydrolase activity with a strong preference for long-chain alkyl ester substrates and high selectivity against a variety of short, branched, and substituted esters. Is able to hydrolyze ester bonds within a wide range of p-nitrophenyl derivatives (C2-C14) in vitro, with a strong preference toward substrates of &gt;8 carbons.</text>
</comment>
<dbReference type="InterPro" id="IPR050593">
    <property type="entry name" value="LovG"/>
</dbReference>
<dbReference type="EMBL" id="JAINUG010000004">
    <property type="protein sequence ID" value="KAJ8417261.1"/>
    <property type="molecule type" value="Genomic_DNA"/>
</dbReference>
<gene>
    <name evidence="9" type="ORF">AAFF_G00284880</name>
</gene>
<dbReference type="GO" id="GO:0032526">
    <property type="term" value="P:response to retinoic acid"/>
    <property type="evidence" value="ECO:0007669"/>
    <property type="project" value="TreeGrafter"/>
</dbReference>
<protein>
    <recommendedName>
        <fullName evidence="2">Esterase OVCA2</fullName>
        <ecNumber evidence="4">3.1.1.1</ecNumber>
    </recommendedName>
    <alternativeName>
        <fullName evidence="7">OVCA2 serine hydrolase domain-containing protein</fullName>
    </alternativeName>
</protein>
<evidence type="ECO:0000256" key="2">
    <source>
        <dbReference type="ARBA" id="ARBA00021974"/>
    </source>
</evidence>
<dbReference type="Gene3D" id="3.40.50.1820">
    <property type="entry name" value="alpha/beta hydrolase"/>
    <property type="match status" value="2"/>
</dbReference>
<dbReference type="InterPro" id="IPR005645">
    <property type="entry name" value="FSH-like_dom"/>
</dbReference>
<organism evidence="9 10">
    <name type="scientific">Aldrovandia affinis</name>
    <dbReference type="NCBI Taxonomy" id="143900"/>
    <lineage>
        <taxon>Eukaryota</taxon>
        <taxon>Metazoa</taxon>
        <taxon>Chordata</taxon>
        <taxon>Craniata</taxon>
        <taxon>Vertebrata</taxon>
        <taxon>Euteleostomi</taxon>
        <taxon>Actinopterygii</taxon>
        <taxon>Neopterygii</taxon>
        <taxon>Teleostei</taxon>
        <taxon>Notacanthiformes</taxon>
        <taxon>Halosauridae</taxon>
        <taxon>Aldrovandia</taxon>
    </lineage>
</organism>
<evidence type="ECO:0000256" key="1">
    <source>
        <dbReference type="ARBA" id="ARBA00005863"/>
    </source>
</evidence>
<evidence type="ECO:0000313" key="9">
    <source>
        <dbReference type="EMBL" id="KAJ8417261.1"/>
    </source>
</evidence>